<dbReference type="OrthoDB" id="86177at2157"/>
<dbReference type="NCBIfam" id="NF041191">
    <property type="entry name" value="encap_f4b"/>
    <property type="match status" value="1"/>
</dbReference>
<accession>A0A0X1KJZ2</accession>
<evidence type="ECO:0000313" key="2">
    <source>
        <dbReference type="Proteomes" id="UP000062043"/>
    </source>
</evidence>
<dbReference type="InterPro" id="IPR036216">
    <property type="entry name" value="ENCP4_sf"/>
</dbReference>
<dbReference type="GeneID" id="27134981"/>
<dbReference type="Pfam" id="PF08967">
    <property type="entry name" value="ENCP4"/>
    <property type="match status" value="1"/>
</dbReference>
<reference evidence="1 2" key="1">
    <citation type="submission" date="2014-01" db="EMBL/GenBank/DDBJ databases">
        <title>Genome sequencing of Thermococcus guaymasensis.</title>
        <authorList>
            <person name="Zhang X."/>
            <person name="Alvare G."/>
            <person name="Fristensky B."/>
            <person name="Chen L."/>
            <person name="Suen T."/>
            <person name="Chen Q."/>
            <person name="Ma K."/>
        </authorList>
    </citation>
    <scope>NUCLEOTIDE SEQUENCE [LARGE SCALE GENOMIC DNA]</scope>
    <source>
        <strain evidence="1 2">DSM 11113</strain>
    </source>
</reference>
<name>A0A0X1KJZ2_9EURY</name>
<dbReference type="STRING" id="1432656.X802_04835"/>
<keyword evidence="2" id="KW-1185">Reference proteome</keyword>
<organism evidence="1 2">
    <name type="scientific">Thermococcus guaymasensis DSM 11113</name>
    <dbReference type="NCBI Taxonomy" id="1432656"/>
    <lineage>
        <taxon>Archaea</taxon>
        <taxon>Methanobacteriati</taxon>
        <taxon>Methanobacteriota</taxon>
        <taxon>Thermococci</taxon>
        <taxon>Thermococcales</taxon>
        <taxon>Thermococcaceae</taxon>
        <taxon>Thermococcus</taxon>
    </lineage>
</organism>
<sequence>MPSKEEILELIERASQELKEGGVNPDILLAGPGFVEVLGEIMDVLNLSIYIIKELEYDAVIADSRYLGQVRKASKRISIEPLLVEEEVWKEIKNL</sequence>
<evidence type="ECO:0000313" key="1">
    <source>
        <dbReference type="EMBL" id="AJC71570.1"/>
    </source>
</evidence>
<dbReference type="PATRIC" id="fig|1432656.3.peg.939"/>
<protein>
    <recommendedName>
        <fullName evidence="3">DUF1884 domain-containing protein</fullName>
    </recommendedName>
</protein>
<dbReference type="SUPFAM" id="SSF111057">
    <property type="entry name" value="Hypothetical protein PF0899"/>
    <property type="match status" value="1"/>
</dbReference>
<dbReference type="KEGG" id="tgy:X802_04835"/>
<gene>
    <name evidence="1" type="ORF">X802_04835</name>
</gene>
<dbReference type="PIRSF" id="PIRSF004604">
    <property type="entry name" value="UCP004604"/>
    <property type="match status" value="1"/>
</dbReference>
<dbReference type="Gene3D" id="3.30.2320.10">
    <property type="entry name" value="hypothetical protein PF0899 domain"/>
    <property type="match status" value="1"/>
</dbReference>
<dbReference type="EMBL" id="CP007140">
    <property type="protein sequence ID" value="AJC71570.1"/>
    <property type="molecule type" value="Genomic_DNA"/>
</dbReference>
<proteinExistence type="predicted"/>
<dbReference type="AlphaFoldDB" id="A0A0X1KJZ2"/>
<dbReference type="InterPro" id="IPR014418">
    <property type="entry name" value="ENCP4"/>
</dbReference>
<dbReference type="Proteomes" id="UP000062043">
    <property type="component" value="Chromosome"/>
</dbReference>
<dbReference type="RefSeq" id="WP_062371432.1">
    <property type="nucleotide sequence ID" value="NZ_CP007140.1"/>
</dbReference>
<evidence type="ECO:0008006" key="3">
    <source>
        <dbReference type="Google" id="ProtNLM"/>
    </source>
</evidence>